<protein>
    <submittedName>
        <fullName evidence="1">Uncharacterized protein</fullName>
    </submittedName>
</protein>
<sequence length="567" mass="63281">MIADTSLFDGLLTLQFPFTNAPDVVSVDRLILNVGSPRRIHLWTWCYLRRRTSGSHPKYWEIDKSSILLTRARELWTFVERLNEKVKITGWRSSSIESYLGDFGRFLTWCDDGANGIDSLNLLASNTSARAAIEKYNNFQKARISRGEIKLSTAAMLVESARVGLELMHGRTFADDIPLLKQKRKTNHTQVPEEARVAEFLSSITQFFDQTASSIIAGDKAPFSLEIIVGGHPHNFEIGEPGKELEVAVLAALSAAALTLADSGSNLAQLLSLNFESEIVEQIRRPDVSSARQRVVKFRAGGRYVPITLSLAAVQRLRTYLSLREWLLQGAEAQALFVTVSRGRTPIGIAQDFLSRLRRRMKSVGINLPNITAREWRAYKQNHVVRTQPLPIAAAVMGHSIETAVRAYSNGRKADRAREFGSFLDSLVQSVVDGSGGRSEAEIPIGGCSAFGEPQQALPGAPVEPNCRRQEGCLFCDKYRVHADEVDMRKLLSFRYAMKKLVPLQGSAEAVDRAYGLALDSVEKILIELRERNCETFERVEIEVDRENRLSPYWSAKVQQLAFLGLA</sequence>
<organism evidence="1 2">
    <name type="scientific">Roseateles hydrophilus</name>
    <dbReference type="NCBI Taxonomy" id="2975054"/>
    <lineage>
        <taxon>Bacteria</taxon>
        <taxon>Pseudomonadati</taxon>
        <taxon>Pseudomonadota</taxon>
        <taxon>Betaproteobacteria</taxon>
        <taxon>Burkholderiales</taxon>
        <taxon>Sphaerotilaceae</taxon>
        <taxon>Roseateles</taxon>
    </lineage>
</organism>
<evidence type="ECO:0000313" key="2">
    <source>
        <dbReference type="Proteomes" id="UP001076464"/>
    </source>
</evidence>
<proteinExistence type="predicted"/>
<evidence type="ECO:0000313" key="1">
    <source>
        <dbReference type="EMBL" id="MCY4746560.1"/>
    </source>
</evidence>
<gene>
    <name evidence="1" type="ORF">NYO99_16375</name>
</gene>
<comment type="caution">
    <text evidence="1">The sequence shown here is derived from an EMBL/GenBank/DDBJ whole genome shotgun (WGS) entry which is preliminary data.</text>
</comment>
<name>A0ACC6CDT2_9BURK</name>
<keyword evidence="2" id="KW-1185">Reference proteome</keyword>
<dbReference type="Proteomes" id="UP001076464">
    <property type="component" value="Unassembled WGS sequence"/>
</dbReference>
<reference evidence="1" key="1">
    <citation type="submission" date="2022-08" db="EMBL/GenBank/DDBJ databases">
        <title>Genome sequencing of Pelomonas sp. UHG3.</title>
        <authorList>
            <person name="So Y."/>
        </authorList>
    </citation>
    <scope>NUCLEOTIDE SEQUENCE</scope>
    <source>
        <strain evidence="1">UHG3</strain>
    </source>
</reference>
<accession>A0ACC6CDT2</accession>
<dbReference type="EMBL" id="JAPPUY010000004">
    <property type="protein sequence ID" value="MCY4746560.1"/>
    <property type="molecule type" value="Genomic_DNA"/>
</dbReference>